<dbReference type="PROSITE" id="PS51257">
    <property type="entry name" value="PROKAR_LIPOPROTEIN"/>
    <property type="match status" value="1"/>
</dbReference>
<proteinExistence type="inferred from homology"/>
<keyword evidence="3" id="KW-0732">Signal</keyword>
<reference evidence="4" key="1">
    <citation type="submission" date="2020-12" db="EMBL/GenBank/DDBJ databases">
        <title>The genome sequence of Inhella sp. 1Y17.</title>
        <authorList>
            <person name="Liu Y."/>
        </authorList>
    </citation>
    <scope>NUCLEOTIDE SEQUENCE</scope>
    <source>
        <strain evidence="4">1Y17</strain>
    </source>
</reference>
<dbReference type="RefSeq" id="WP_198113165.1">
    <property type="nucleotide sequence ID" value="NZ_JAEDAK010000021.1"/>
</dbReference>
<evidence type="ECO:0000256" key="3">
    <source>
        <dbReference type="SAM" id="SignalP"/>
    </source>
</evidence>
<protein>
    <submittedName>
        <fullName evidence="4">TolC family protein</fullName>
    </submittedName>
</protein>
<comment type="caution">
    <text evidence="4">The sequence shown here is derived from an EMBL/GenBank/DDBJ whole genome shotgun (WGS) entry which is preliminary data.</text>
</comment>
<dbReference type="GO" id="GO:0015562">
    <property type="term" value="F:efflux transmembrane transporter activity"/>
    <property type="evidence" value="ECO:0007669"/>
    <property type="project" value="InterPro"/>
</dbReference>
<feature type="signal peptide" evidence="3">
    <location>
        <begin position="1"/>
        <end position="23"/>
    </location>
</feature>
<dbReference type="Pfam" id="PF02321">
    <property type="entry name" value="OEP"/>
    <property type="match status" value="2"/>
</dbReference>
<evidence type="ECO:0000256" key="2">
    <source>
        <dbReference type="SAM" id="Coils"/>
    </source>
</evidence>
<evidence type="ECO:0000313" key="5">
    <source>
        <dbReference type="Proteomes" id="UP000613266"/>
    </source>
</evidence>
<organism evidence="4 5">
    <name type="scientific">Inhella proteolytica</name>
    <dbReference type="NCBI Taxonomy" id="2795029"/>
    <lineage>
        <taxon>Bacteria</taxon>
        <taxon>Pseudomonadati</taxon>
        <taxon>Pseudomonadota</taxon>
        <taxon>Betaproteobacteria</taxon>
        <taxon>Burkholderiales</taxon>
        <taxon>Sphaerotilaceae</taxon>
        <taxon>Inhella</taxon>
    </lineage>
</organism>
<keyword evidence="2" id="KW-0175">Coiled coil</keyword>
<accession>A0A931NIX9</accession>
<sequence length="445" mass="48274">MNKHLIAVAAALALSACSITPPAAPQASTAMPAAWQQFEGQAAPADWAGLIDPALAQLQQQALAANRDIAQAVLRWRRAELQTQVAGLDRQPTPSLSLDASRSRLVEQGPTTRSHGLSAGLGYELDLWQRLAQAELAQLADAEAARTDIAAAKLLIRAQVAERYWSLAALALEEPLIAEQLQGAEQVVELTRQRVREGKLLPIEVDKNAATLQGLRSRLAQLERERSQHRLALGLLLDQTEPALPATARLPDAAPPHWLPPAPEQALARRPDVQRARLAVDAALARQRSSEAARYPRLSFTLGLGTGGRDAGDWLRNPLGSLAANLVVPLVDWRRLELQRQGALTEVESSALALRDSLHQALVEVEGLAAEERELQAQEQANAARLQEARRTAQLAQLRFEVGAIARADWLQARNAALAAEQEGIRLRLRAWLNQAALHKALASA</sequence>
<dbReference type="AlphaFoldDB" id="A0A931NIX9"/>
<feature type="chain" id="PRO_5037250460" evidence="3">
    <location>
        <begin position="24"/>
        <end position="445"/>
    </location>
</feature>
<dbReference type="Proteomes" id="UP000613266">
    <property type="component" value="Unassembled WGS sequence"/>
</dbReference>
<dbReference type="Gene3D" id="2.20.200.10">
    <property type="entry name" value="Outer membrane efflux proteins (OEP)"/>
    <property type="match status" value="1"/>
</dbReference>
<comment type="similarity">
    <text evidence="1">Belongs to the outer membrane factor (OMF) (TC 1.B.17) family.</text>
</comment>
<dbReference type="PANTHER" id="PTHR30203">
    <property type="entry name" value="OUTER MEMBRANE CATION EFFLUX PROTEIN"/>
    <property type="match status" value="1"/>
</dbReference>
<dbReference type="InterPro" id="IPR003423">
    <property type="entry name" value="OMP_efflux"/>
</dbReference>
<gene>
    <name evidence="4" type="ORF">I7X39_20750</name>
</gene>
<dbReference type="SUPFAM" id="SSF56954">
    <property type="entry name" value="Outer membrane efflux proteins (OEP)"/>
    <property type="match status" value="1"/>
</dbReference>
<dbReference type="EMBL" id="JAEDAK010000021">
    <property type="protein sequence ID" value="MBH9579333.1"/>
    <property type="molecule type" value="Genomic_DNA"/>
</dbReference>
<keyword evidence="5" id="KW-1185">Reference proteome</keyword>
<name>A0A931NIX9_9BURK</name>
<evidence type="ECO:0000256" key="1">
    <source>
        <dbReference type="ARBA" id="ARBA00007613"/>
    </source>
</evidence>
<dbReference type="InterPro" id="IPR010131">
    <property type="entry name" value="MdtP/NodT-like"/>
</dbReference>
<dbReference type="Gene3D" id="1.20.1600.10">
    <property type="entry name" value="Outer membrane efflux proteins (OEP)"/>
    <property type="match status" value="1"/>
</dbReference>
<evidence type="ECO:0000313" key="4">
    <source>
        <dbReference type="EMBL" id="MBH9579333.1"/>
    </source>
</evidence>
<feature type="coiled-coil region" evidence="2">
    <location>
        <begin position="358"/>
        <end position="389"/>
    </location>
</feature>
<feature type="coiled-coil region" evidence="2">
    <location>
        <begin position="205"/>
        <end position="239"/>
    </location>
</feature>